<organism evidence="2 3">
    <name type="scientific">Calothrix parasitica NIES-267</name>
    <dbReference type="NCBI Taxonomy" id="1973488"/>
    <lineage>
        <taxon>Bacteria</taxon>
        <taxon>Bacillati</taxon>
        <taxon>Cyanobacteriota</taxon>
        <taxon>Cyanophyceae</taxon>
        <taxon>Nostocales</taxon>
        <taxon>Calotrichaceae</taxon>
        <taxon>Calothrix</taxon>
    </lineage>
</organism>
<gene>
    <name evidence="2" type="ORF">NIES267_29990</name>
</gene>
<dbReference type="GO" id="GO:0046872">
    <property type="term" value="F:metal ion binding"/>
    <property type="evidence" value="ECO:0007669"/>
    <property type="project" value="InterPro"/>
</dbReference>
<reference evidence="2 3" key="1">
    <citation type="submission" date="2017-06" db="EMBL/GenBank/DDBJ databases">
        <title>Genome sequencing of cyanobaciteial culture collection at National Institute for Environmental Studies (NIES).</title>
        <authorList>
            <person name="Hirose Y."/>
            <person name="Shimura Y."/>
            <person name="Fujisawa T."/>
            <person name="Nakamura Y."/>
            <person name="Kawachi M."/>
        </authorList>
    </citation>
    <scope>NUCLEOTIDE SEQUENCE [LARGE SCALE GENOMIC DNA]</scope>
    <source>
        <strain evidence="2 3">NIES-267</strain>
    </source>
</reference>
<dbReference type="InterPro" id="IPR003806">
    <property type="entry name" value="ATP-grasp_PylC-type"/>
</dbReference>
<evidence type="ECO:0000313" key="2">
    <source>
        <dbReference type="EMBL" id="BAY83510.1"/>
    </source>
</evidence>
<dbReference type="Proteomes" id="UP000218418">
    <property type="component" value="Chromosome"/>
</dbReference>
<accession>A0A1Z4LQJ4</accession>
<dbReference type="Pfam" id="PF02655">
    <property type="entry name" value="ATP-grasp_3"/>
    <property type="match status" value="1"/>
</dbReference>
<dbReference type="SUPFAM" id="SSF56059">
    <property type="entry name" value="Glutathione synthetase ATP-binding domain-like"/>
    <property type="match status" value="1"/>
</dbReference>
<dbReference type="AlphaFoldDB" id="A0A1Z4LQJ4"/>
<dbReference type="GO" id="GO:0005524">
    <property type="term" value="F:ATP binding"/>
    <property type="evidence" value="ECO:0007669"/>
    <property type="project" value="InterPro"/>
</dbReference>
<protein>
    <recommendedName>
        <fullName evidence="1">ATP-grasp fold PylC-type domain-containing protein</fullName>
    </recommendedName>
</protein>
<feature type="domain" description="ATP-grasp fold PylC-type" evidence="1">
    <location>
        <begin position="63"/>
        <end position="228"/>
    </location>
</feature>
<keyword evidence="3" id="KW-1185">Reference proteome</keyword>
<dbReference type="OrthoDB" id="507824at2"/>
<dbReference type="Gene3D" id="3.30.470.20">
    <property type="entry name" value="ATP-grasp fold, B domain"/>
    <property type="match status" value="1"/>
</dbReference>
<evidence type="ECO:0000259" key="1">
    <source>
        <dbReference type="Pfam" id="PF02655"/>
    </source>
</evidence>
<proteinExistence type="predicted"/>
<sequence length="275" mass="32087">MIPKIVNRTAGKWAFDKLANVLSESLWVDIEEDFGDINYILCADKQNAHKINSFIPIESINIAADKRKIEKKFNQYLVARPNTFLADNEKEVELILLEYPHIQWILKYPIGCGGIHHRFIEDINQIPKGWPQPFLLQEFIQLERPEVYRLYCVDGEIFGFNARRFKDTSNKTPWVSHANGAVYEYGETPNREAREMAKTALISTGLYDSFGVVDILKKEDDKWYVLEVGTDGIYNYVDREVENQNLFDELNERLAKAFWQKIGTPPWGKNWSYKN</sequence>
<name>A0A1Z4LQJ4_9CYAN</name>
<dbReference type="EMBL" id="AP018227">
    <property type="protein sequence ID" value="BAY83510.1"/>
    <property type="molecule type" value="Genomic_DNA"/>
</dbReference>
<evidence type="ECO:0000313" key="3">
    <source>
        <dbReference type="Proteomes" id="UP000218418"/>
    </source>
</evidence>